<evidence type="ECO:0000313" key="12">
    <source>
        <dbReference type="Proteomes" id="UP001523550"/>
    </source>
</evidence>
<keyword evidence="8 10" id="KW-0653">Protein transport</keyword>
<keyword evidence="9 10" id="KW-0143">Chaperone</keyword>
<feature type="chain" id="PRO_5044935630" description="Outer-membrane lipoprotein carrier protein" evidence="10">
    <location>
        <begin position="31"/>
        <end position="218"/>
    </location>
</feature>
<dbReference type="InterPro" id="IPR004564">
    <property type="entry name" value="OM_lipoprot_carrier_LolA-like"/>
</dbReference>
<evidence type="ECO:0000256" key="7">
    <source>
        <dbReference type="ARBA" id="ARBA00022764"/>
    </source>
</evidence>
<dbReference type="Gene3D" id="2.50.20.10">
    <property type="entry name" value="Lipoprotein localisation LolA/LolB/LppX"/>
    <property type="match status" value="1"/>
</dbReference>
<comment type="caution">
    <text evidence="11">The sequence shown here is derived from an EMBL/GenBank/DDBJ whole genome shotgun (WGS) entry which is preliminary data.</text>
</comment>
<evidence type="ECO:0000256" key="4">
    <source>
        <dbReference type="ARBA" id="ARBA00014035"/>
    </source>
</evidence>
<proteinExistence type="inferred from homology"/>
<feature type="signal peptide" evidence="10">
    <location>
        <begin position="1"/>
        <end position="30"/>
    </location>
</feature>
<dbReference type="CDD" id="cd16325">
    <property type="entry name" value="LolA"/>
    <property type="match status" value="1"/>
</dbReference>
<evidence type="ECO:0000256" key="3">
    <source>
        <dbReference type="ARBA" id="ARBA00011245"/>
    </source>
</evidence>
<keyword evidence="5 10" id="KW-0813">Transport</keyword>
<evidence type="ECO:0000256" key="1">
    <source>
        <dbReference type="ARBA" id="ARBA00004418"/>
    </source>
</evidence>
<reference evidence="11 12" key="1">
    <citation type="submission" date="2022-03" db="EMBL/GenBank/DDBJ databases">
        <title>Genomic Encyclopedia of Type Strains, Phase III (KMG-III): the genomes of soil and plant-associated and newly described type strains.</title>
        <authorList>
            <person name="Whitman W."/>
        </authorList>
    </citation>
    <scope>NUCLEOTIDE SEQUENCE [LARGE SCALE GENOMIC DNA]</scope>
    <source>
        <strain evidence="11 12">BSker1</strain>
    </source>
</reference>
<gene>
    <name evidence="10" type="primary">lolA</name>
    <name evidence="11" type="ORF">J2T60_000700</name>
</gene>
<name>A0ABT1G608_9GAMM</name>
<dbReference type="SUPFAM" id="SSF89392">
    <property type="entry name" value="Prokaryotic lipoproteins and lipoprotein localization factors"/>
    <property type="match status" value="1"/>
</dbReference>
<dbReference type="EMBL" id="JALJYF010000001">
    <property type="protein sequence ID" value="MCP1726735.1"/>
    <property type="molecule type" value="Genomic_DNA"/>
</dbReference>
<evidence type="ECO:0000256" key="5">
    <source>
        <dbReference type="ARBA" id="ARBA00022448"/>
    </source>
</evidence>
<protein>
    <recommendedName>
        <fullName evidence="4 10">Outer-membrane lipoprotein carrier protein</fullName>
    </recommendedName>
</protein>
<sequence length="218" mass="24597" precursor="true">MPRFQISRWTHGLALALVLPALMLPGTVLAESEAGDAAPLKQALDRLETLQAGFEQTVLDSEFTVDEVSSGTFAIKRPGRFRWDYQTPFEQLIISDGEEMWIYEPDMEQASVQPMDETLATSPAMLLTGRGDLEDSFRIEDDGVQGELHWFRLTPRVQDSEFEVVRIALGDETVELMELRDNLGQTTRIEFHSIQHNPDLDDSLFQFTPPDGVDVIGR</sequence>
<dbReference type="HAMAP" id="MF_00240">
    <property type="entry name" value="LolA"/>
    <property type="match status" value="1"/>
</dbReference>
<keyword evidence="11" id="KW-0449">Lipoprotein</keyword>
<keyword evidence="12" id="KW-1185">Reference proteome</keyword>
<dbReference type="PANTHER" id="PTHR35869:SF1">
    <property type="entry name" value="OUTER-MEMBRANE LIPOPROTEIN CARRIER PROTEIN"/>
    <property type="match status" value="1"/>
</dbReference>
<evidence type="ECO:0000256" key="10">
    <source>
        <dbReference type="HAMAP-Rule" id="MF_00240"/>
    </source>
</evidence>
<dbReference type="Pfam" id="PF03548">
    <property type="entry name" value="LolA"/>
    <property type="match status" value="1"/>
</dbReference>
<dbReference type="PANTHER" id="PTHR35869">
    <property type="entry name" value="OUTER-MEMBRANE LIPOPROTEIN CARRIER PROTEIN"/>
    <property type="match status" value="1"/>
</dbReference>
<dbReference type="NCBIfam" id="TIGR00547">
    <property type="entry name" value="lolA"/>
    <property type="match status" value="1"/>
</dbReference>
<dbReference type="RefSeq" id="WP_253445501.1">
    <property type="nucleotide sequence ID" value="NZ_JALJYF010000001.1"/>
</dbReference>
<comment type="function">
    <text evidence="10">Participates in the translocation of lipoproteins from the inner membrane to the outer membrane. Only forms a complex with a lipoprotein if the residue after the N-terminal Cys is not an aspartate (The Asp acts as a targeting signal to indicate that the lipoprotein should stay in the inner membrane).</text>
</comment>
<keyword evidence="7 10" id="KW-0574">Periplasm</keyword>
<dbReference type="Proteomes" id="UP001523550">
    <property type="component" value="Unassembled WGS sequence"/>
</dbReference>
<evidence type="ECO:0000256" key="9">
    <source>
        <dbReference type="ARBA" id="ARBA00023186"/>
    </source>
</evidence>
<comment type="similarity">
    <text evidence="2 10">Belongs to the LolA family.</text>
</comment>
<dbReference type="InterPro" id="IPR018323">
    <property type="entry name" value="OM_lipoprot_carrier_LolA_Pbac"/>
</dbReference>
<evidence type="ECO:0000256" key="2">
    <source>
        <dbReference type="ARBA" id="ARBA00007615"/>
    </source>
</evidence>
<comment type="subcellular location">
    <subcellularLocation>
        <location evidence="1 10">Periplasm</location>
    </subcellularLocation>
</comment>
<evidence type="ECO:0000256" key="6">
    <source>
        <dbReference type="ARBA" id="ARBA00022729"/>
    </source>
</evidence>
<accession>A0ABT1G608</accession>
<comment type="subunit">
    <text evidence="3 10">Monomer.</text>
</comment>
<dbReference type="InterPro" id="IPR029046">
    <property type="entry name" value="LolA/LolB/LppX"/>
</dbReference>
<keyword evidence="6 10" id="KW-0732">Signal</keyword>
<evidence type="ECO:0000256" key="8">
    <source>
        <dbReference type="ARBA" id="ARBA00022927"/>
    </source>
</evidence>
<organism evidence="11 12">
    <name type="scientific">Natronospira proteinivora</name>
    <dbReference type="NCBI Taxonomy" id="1807133"/>
    <lineage>
        <taxon>Bacteria</taxon>
        <taxon>Pseudomonadati</taxon>
        <taxon>Pseudomonadota</taxon>
        <taxon>Gammaproteobacteria</taxon>
        <taxon>Natronospirales</taxon>
        <taxon>Natronospiraceae</taxon>
        <taxon>Natronospira</taxon>
    </lineage>
</organism>
<evidence type="ECO:0000313" key="11">
    <source>
        <dbReference type="EMBL" id="MCP1726735.1"/>
    </source>
</evidence>